<dbReference type="GeneID" id="18815299"/>
<evidence type="ECO:0000256" key="1">
    <source>
        <dbReference type="SAM" id="MobiDB-lite"/>
    </source>
</evidence>
<protein>
    <submittedName>
        <fullName evidence="2">Uncharacterized protein</fullName>
    </submittedName>
</protein>
<sequence>MLSKILPGTEPTRCYIHRPGAAATISLTNLAAMTTEISTSFSMPPPRAPASPIPSAICTTAFFQCVFLSSPTLVVISTRSAVDPSTLPPSVLSSFIATDEDSGSHITSVSHSKRKHSAVESSESRLSPSGGGSVASSLKCSLSNDGNSKSSEVLKKITDLVEELTKGANAAANAPTTDLGRAIALLSSSNLSDVDKVDLTEYFTMNQADGAAYYYLQSEGAREIWIQRKLARIHAMDTH</sequence>
<organism>
    <name type="scientific">Serpula lacrymans var. lacrymans (strain S7.9)</name>
    <name type="common">Dry rot fungus</name>
    <dbReference type="NCBI Taxonomy" id="578457"/>
    <lineage>
        <taxon>Eukaryota</taxon>
        <taxon>Fungi</taxon>
        <taxon>Dikarya</taxon>
        <taxon>Basidiomycota</taxon>
        <taxon>Agaricomycotina</taxon>
        <taxon>Agaricomycetes</taxon>
        <taxon>Agaricomycetidae</taxon>
        <taxon>Boletales</taxon>
        <taxon>Coniophorineae</taxon>
        <taxon>Serpulaceae</taxon>
        <taxon>Serpula</taxon>
    </lineage>
</organism>
<dbReference type="HOGENOM" id="CLU_1161742_0_0_1"/>
<dbReference type="AlphaFoldDB" id="F8P2A7"/>
<reference evidence="2" key="1">
    <citation type="submission" date="2011-04" db="EMBL/GenBank/DDBJ databases">
        <title>Evolution of plant cell wall degrading machinery underlies the functional diversity of forest fungi.</title>
        <authorList>
            <consortium name="US DOE Joint Genome Institute (JGI-PGF)"/>
            <person name="Eastwood D.C."/>
            <person name="Floudas D."/>
            <person name="Binder M."/>
            <person name="Majcherczyk A."/>
            <person name="Schneider P."/>
            <person name="Aerts A."/>
            <person name="Asiegbu F.O."/>
            <person name="Baker S.E."/>
            <person name="Barry K."/>
            <person name="Bendiksby M."/>
            <person name="Blumentritt M."/>
            <person name="Coutinho P.M."/>
            <person name="Cullen D."/>
            <person name="Cullen D."/>
            <person name="Gathman A."/>
            <person name="Goodell B."/>
            <person name="Henrissat B."/>
            <person name="Ihrmark K."/>
            <person name="Kauserud H."/>
            <person name="Kohler A."/>
            <person name="LaButti K."/>
            <person name="Lapidus A."/>
            <person name="Lavin J.L."/>
            <person name="Lee Y.-H."/>
            <person name="Lindquist E."/>
            <person name="Lilly W."/>
            <person name="Lucas S."/>
            <person name="Morin E."/>
            <person name="Murat C."/>
            <person name="Oguiza J.A."/>
            <person name="Park J."/>
            <person name="Pisabarro A.G."/>
            <person name="Riley R."/>
            <person name="Rosling A."/>
            <person name="Salamov A."/>
            <person name="Schmidt O."/>
            <person name="Schmutz J."/>
            <person name="Skrede I."/>
            <person name="Stenlid J."/>
            <person name="Wiebenga A."/>
            <person name="Xie X."/>
            <person name="Kues U."/>
            <person name="Hibbett D.S."/>
            <person name="Hoffmeister D."/>
            <person name="Hogberg N."/>
            <person name="Martin F."/>
            <person name="Grigoriev I.V."/>
            <person name="Watkinson S.C."/>
        </authorList>
    </citation>
    <scope>NUCLEOTIDE SEQUENCE</scope>
    <source>
        <strain evidence="2">S7.9</strain>
    </source>
</reference>
<dbReference type="RefSeq" id="XP_007320525.1">
    <property type="nucleotide sequence ID" value="XM_007320463.1"/>
</dbReference>
<accession>F8P2A7</accession>
<gene>
    <name evidence="2" type="ORF">SERLADRAFT_440022</name>
</gene>
<proteinExistence type="predicted"/>
<dbReference type="KEGG" id="sla:SERLADRAFT_440022"/>
<evidence type="ECO:0000313" key="2">
    <source>
        <dbReference type="EMBL" id="EGO23285.1"/>
    </source>
</evidence>
<name>F8P2A7_SERL9</name>
<feature type="region of interest" description="Disordered" evidence="1">
    <location>
        <begin position="102"/>
        <end position="149"/>
    </location>
</feature>
<dbReference type="Proteomes" id="UP000008064">
    <property type="component" value="Unassembled WGS sequence"/>
</dbReference>
<dbReference type="EMBL" id="GL945436">
    <property type="protein sequence ID" value="EGO23285.1"/>
    <property type="molecule type" value="Genomic_DNA"/>
</dbReference>
<feature type="compositionally biased region" description="Polar residues" evidence="1">
    <location>
        <begin position="134"/>
        <end position="149"/>
    </location>
</feature>